<feature type="region of interest" description="Disordered" evidence="1">
    <location>
        <begin position="1"/>
        <end position="262"/>
    </location>
</feature>
<protein>
    <submittedName>
        <fullName evidence="2">Uncharacterized protein</fullName>
    </submittedName>
</protein>
<feature type="compositionally biased region" description="Low complexity" evidence="1">
    <location>
        <begin position="154"/>
        <end position="166"/>
    </location>
</feature>
<feature type="compositionally biased region" description="Low complexity" evidence="1">
    <location>
        <begin position="215"/>
        <end position="230"/>
    </location>
</feature>
<feature type="compositionally biased region" description="Basic and acidic residues" evidence="1">
    <location>
        <begin position="11"/>
        <end position="38"/>
    </location>
</feature>
<organism evidence="2 3">
    <name type="scientific">Pseudosporangium ferrugineum</name>
    <dbReference type="NCBI Taxonomy" id="439699"/>
    <lineage>
        <taxon>Bacteria</taxon>
        <taxon>Bacillati</taxon>
        <taxon>Actinomycetota</taxon>
        <taxon>Actinomycetes</taxon>
        <taxon>Micromonosporales</taxon>
        <taxon>Micromonosporaceae</taxon>
        <taxon>Pseudosporangium</taxon>
    </lineage>
</organism>
<proteinExistence type="predicted"/>
<feature type="compositionally biased region" description="Basic residues" evidence="1">
    <location>
        <begin position="231"/>
        <end position="255"/>
    </location>
</feature>
<evidence type="ECO:0000313" key="3">
    <source>
        <dbReference type="Proteomes" id="UP000239209"/>
    </source>
</evidence>
<keyword evidence="3" id="KW-1185">Reference proteome</keyword>
<evidence type="ECO:0000313" key="2">
    <source>
        <dbReference type="EMBL" id="PRY28049.1"/>
    </source>
</evidence>
<dbReference type="EMBL" id="PVZG01000009">
    <property type="protein sequence ID" value="PRY28049.1"/>
    <property type="molecule type" value="Genomic_DNA"/>
</dbReference>
<gene>
    <name evidence="2" type="ORF">CLV70_109205</name>
</gene>
<reference evidence="2 3" key="1">
    <citation type="submission" date="2018-03" db="EMBL/GenBank/DDBJ databases">
        <title>Genomic Encyclopedia of Archaeal and Bacterial Type Strains, Phase II (KMG-II): from individual species to whole genera.</title>
        <authorList>
            <person name="Goeker M."/>
        </authorList>
    </citation>
    <scope>NUCLEOTIDE SEQUENCE [LARGE SCALE GENOMIC DNA]</scope>
    <source>
        <strain evidence="2 3">DSM 45348</strain>
    </source>
</reference>
<comment type="caution">
    <text evidence="2">The sequence shown here is derived from an EMBL/GenBank/DDBJ whole genome shotgun (WGS) entry which is preliminary data.</text>
</comment>
<feature type="compositionally biased region" description="Basic and acidic residues" evidence="1">
    <location>
        <begin position="134"/>
        <end position="152"/>
    </location>
</feature>
<evidence type="ECO:0000256" key="1">
    <source>
        <dbReference type="SAM" id="MobiDB-lite"/>
    </source>
</evidence>
<name>A0A2T0S3R5_9ACTN</name>
<dbReference type="Proteomes" id="UP000239209">
    <property type="component" value="Unassembled WGS sequence"/>
</dbReference>
<sequence length="262" mass="29229">MLRAQPQARRHVPEDRVHRPGRRGEGRPDQHRRTHDAGPRIPVRLHRRRDRLLPRPGRQAADRGGVLRQGPAVRLHGGHEGPARGRAGRRQTPDRGRRLRAPGQPGHTGPVRDAVRRRDPVRPGGRLPAGLQGHLDRRERGLSVRHRPDVRHQAAGAPRAARRPAPTSSDRPQPRSSALPCSRPCPAPGLSPGPGRGLSLGLDPRVDQGPRPRLRLWPRPVGPSRPLRSCGRSRRPRPRGRPPRGPGCRRRRRTSRASGRPW</sequence>
<dbReference type="AlphaFoldDB" id="A0A2T0S3R5"/>
<feature type="compositionally biased region" description="Polar residues" evidence="1">
    <location>
        <begin position="167"/>
        <end position="176"/>
    </location>
</feature>
<accession>A0A2T0S3R5</accession>